<reference evidence="3" key="1">
    <citation type="submission" date="2016-10" db="EMBL/GenBank/DDBJ databases">
        <authorList>
            <person name="Varghese N."/>
            <person name="Submissions S."/>
        </authorList>
    </citation>
    <scope>NUCLEOTIDE SEQUENCE [LARGE SCALE GENOMIC DNA]</scope>
    <source>
        <strain evidence="3">CGMCC 1.10683</strain>
    </source>
</reference>
<dbReference type="STRING" id="871741.SAMN05192570_1255"/>
<evidence type="ECO:0000259" key="1">
    <source>
        <dbReference type="Pfam" id="PF01850"/>
    </source>
</evidence>
<dbReference type="Pfam" id="PF01850">
    <property type="entry name" value="PIN"/>
    <property type="match status" value="1"/>
</dbReference>
<dbReference type="EMBL" id="FOZV01000002">
    <property type="protein sequence ID" value="SFS43415.1"/>
    <property type="molecule type" value="Genomic_DNA"/>
</dbReference>
<keyword evidence="3" id="KW-1185">Reference proteome</keyword>
<gene>
    <name evidence="2" type="ORF">SAMN05192570_1255</name>
</gene>
<dbReference type="PANTHER" id="PTHR36173">
    <property type="entry name" value="RIBONUCLEASE VAPC16-RELATED"/>
    <property type="match status" value="1"/>
</dbReference>
<dbReference type="Proteomes" id="UP000198788">
    <property type="component" value="Unassembled WGS sequence"/>
</dbReference>
<protein>
    <submittedName>
        <fullName evidence="2">PIN domain nuclease, a component of toxin-antitoxin system (PIN domain)</fullName>
    </submittedName>
</protein>
<organism evidence="2 3">
    <name type="scientific">Brevundimonas viscosa</name>
    <dbReference type="NCBI Taxonomy" id="871741"/>
    <lineage>
        <taxon>Bacteria</taxon>
        <taxon>Pseudomonadati</taxon>
        <taxon>Pseudomonadota</taxon>
        <taxon>Alphaproteobacteria</taxon>
        <taxon>Caulobacterales</taxon>
        <taxon>Caulobacteraceae</taxon>
        <taxon>Brevundimonas</taxon>
    </lineage>
</organism>
<dbReference type="InterPro" id="IPR041705">
    <property type="entry name" value="PIN_Sll0205"/>
</dbReference>
<dbReference type="InterPro" id="IPR002716">
    <property type="entry name" value="PIN_dom"/>
</dbReference>
<dbReference type="RefSeq" id="WP_092307909.1">
    <property type="nucleotide sequence ID" value="NZ_FOZV01000002.1"/>
</dbReference>
<feature type="domain" description="PIN" evidence="1">
    <location>
        <begin position="5"/>
        <end position="129"/>
    </location>
</feature>
<dbReference type="SUPFAM" id="SSF88723">
    <property type="entry name" value="PIN domain-like"/>
    <property type="match status" value="1"/>
</dbReference>
<dbReference type="InterPro" id="IPR052919">
    <property type="entry name" value="TA_system_RNase"/>
</dbReference>
<name>A0A1I6PTN9_9CAUL</name>
<dbReference type="AlphaFoldDB" id="A0A1I6PTN9"/>
<sequence>MAGRVLLDTCAIVFLTEGLVRGPEIGRVLEAARPGDLVVSAVSAWEIGTLSRLGPRRRVRFEPSAGDWFQMFVDRFEATVLPLGARAALDAAMLPEPLHGDPADRLLIATARELEAPIVTRDRRILDYAAAGHVQAIAC</sequence>
<dbReference type="OrthoDB" id="9798990at2"/>
<dbReference type="Gene3D" id="3.40.50.1010">
    <property type="entry name" value="5'-nuclease"/>
    <property type="match status" value="1"/>
</dbReference>
<evidence type="ECO:0000313" key="2">
    <source>
        <dbReference type="EMBL" id="SFS43415.1"/>
    </source>
</evidence>
<dbReference type="PANTHER" id="PTHR36173:SF1">
    <property type="entry name" value="RIBONUCLEASE VAPC22"/>
    <property type="match status" value="1"/>
</dbReference>
<evidence type="ECO:0000313" key="3">
    <source>
        <dbReference type="Proteomes" id="UP000198788"/>
    </source>
</evidence>
<dbReference type="CDD" id="cd09872">
    <property type="entry name" value="PIN_Sll0205-like"/>
    <property type="match status" value="1"/>
</dbReference>
<dbReference type="InterPro" id="IPR029060">
    <property type="entry name" value="PIN-like_dom_sf"/>
</dbReference>
<proteinExistence type="predicted"/>
<accession>A0A1I6PTN9</accession>